<evidence type="ECO:0000256" key="2">
    <source>
        <dbReference type="ARBA" id="ARBA00004477"/>
    </source>
</evidence>
<evidence type="ECO:0000259" key="15">
    <source>
        <dbReference type="Pfam" id="PF23860"/>
    </source>
</evidence>
<gene>
    <name evidence="18" type="ORF">FSP39_003474</name>
</gene>
<keyword evidence="19" id="KW-1185">Reference proteome</keyword>
<feature type="signal peptide" evidence="13">
    <location>
        <begin position="1"/>
        <end position="15"/>
    </location>
</feature>
<comment type="pathway">
    <text evidence="3 12">Protein modification; protein glycosylation.</text>
</comment>
<comment type="similarity">
    <text evidence="4 12">Belongs to the SWP1 family.</text>
</comment>
<feature type="non-terminal residue" evidence="18">
    <location>
        <position position="1"/>
    </location>
</feature>
<evidence type="ECO:0000256" key="4">
    <source>
        <dbReference type="ARBA" id="ARBA00009038"/>
    </source>
</evidence>
<dbReference type="Pfam" id="PF23860">
    <property type="entry name" value="Ribophorin_II_3rd"/>
    <property type="match status" value="1"/>
</dbReference>
<dbReference type="InterPro" id="IPR055374">
    <property type="entry name" value="Ribophorin_II_3rd"/>
</dbReference>
<evidence type="ECO:0000256" key="1">
    <source>
        <dbReference type="ARBA" id="ARBA00002791"/>
    </source>
</evidence>
<comment type="caution">
    <text evidence="12">Lacks conserved residue(s) required for the propagation of feature annotation.</text>
</comment>
<evidence type="ECO:0000313" key="19">
    <source>
        <dbReference type="Proteomes" id="UP001186944"/>
    </source>
</evidence>
<dbReference type="Proteomes" id="UP001186944">
    <property type="component" value="Unassembled WGS sequence"/>
</dbReference>
<dbReference type="PANTHER" id="PTHR12640:SF0">
    <property type="entry name" value="DOLICHYL-DIPHOSPHOOLIGOSACCHARIDE--PROTEIN GLYCOSYLTRANSFERASE SUBUNIT 2"/>
    <property type="match status" value="1"/>
</dbReference>
<evidence type="ECO:0000313" key="18">
    <source>
        <dbReference type="EMBL" id="KAK3087240.1"/>
    </source>
</evidence>
<dbReference type="Pfam" id="PF05817">
    <property type="entry name" value="Ribophorin_II"/>
    <property type="match status" value="1"/>
</dbReference>
<comment type="subunit">
    <text evidence="11">Component of the oligosaccharyltransferase (OST) complex. OST exists in two different complex forms which contain common core subunits RPN1, RPN2, OST48, OST4, DAD1 and TMEM258, either STT3A or STT3B as catalytic subunits, and form-specific accessory subunits. STT3A complex assembly occurs through the formation of 3 subcomplexes. Subcomplex 1 contains RPN1 and TMEM258, subcomplex 2 contains the STT3A-specific subunits STT3A, DC2/OSTC, and KCP2 as well as the core subunit OST4, and subcomplex 3 contains RPN2, DAD1, and OST48. The STT3A complex can form stable complexes with the Sec61 complex or with both the Sec61 and TRAP complexes. Interacts with DDI2. Interacts with TMEM35A/NACHO.</text>
</comment>
<dbReference type="InterPro" id="IPR055375">
    <property type="entry name" value="Ribophorin_II_2nd"/>
</dbReference>
<dbReference type="PANTHER" id="PTHR12640">
    <property type="entry name" value="RIBOPHORIN II"/>
    <property type="match status" value="1"/>
</dbReference>
<evidence type="ECO:0000256" key="3">
    <source>
        <dbReference type="ARBA" id="ARBA00004922"/>
    </source>
</evidence>
<dbReference type="EMBL" id="VSWD01000011">
    <property type="protein sequence ID" value="KAK3087240.1"/>
    <property type="molecule type" value="Genomic_DNA"/>
</dbReference>
<comment type="caution">
    <text evidence="18">The sequence shown here is derived from an EMBL/GenBank/DDBJ whole genome shotgun (WGS) entry which is preliminary data.</text>
</comment>
<sequence length="602" mass="65080">TSILYLFAIAVLGQALTPSTYLTTVDVARLKSVFEAAQPFTDVANAHYSILGLKLLGATISNSQEACKKVTSLVDGNSVASLYHASEAAKALGGGCKISAGGAQQVLNNAIKDGAPVVDIFQAYFALKNLGLSVDNAKVTAALTESLKKDDSPTSYGYAFIMTSDLPGDAKKMFDSIEDIIAQADEVDEKYLQFEAGLFTTSLVIDGAYKLADKQKKAPTMSDDKVVKFANYFLSRKHVHQLKAACQLVSAIKTLTDNKYHIPVAVTLSSSVDVSAAAPTIKVKVTNLLGGSVGSLSVMADSAKRDSDGVVFLSKKPFTVDKKDSSLFELDFMQAKPACGFYKIAVSAKPQKEDKRLLGTTGAAVEVKVTTQVAVENVEIGVADKDQSTAARTTKLQHPGKSSSALEADYHQKVIIKFSLKEKTSGKSLSAHQTFVKLTNQKTDQEIMFVAEGESASSNKFELDIGSNAARFGHLSGKYSVELIIGDAVIENPVQWYMADIVLTFPEAPAKPESSQGLYSKRPEIKHLFREAEKRPPAVVSTGFHCPLPGSTRYSIFSAIFVLYYFYWVKLNMFETVRYLGFLGVPTFIFGNRLLSGIASQR</sequence>
<dbReference type="InterPro" id="IPR056790">
    <property type="entry name" value="Ribophorin_II_C"/>
</dbReference>
<keyword evidence="6 12" id="KW-0812">Transmembrane</keyword>
<comment type="function">
    <text evidence="1 12">Subunit of the oligosaccharyl transferase (OST) complex that catalyzes the initial transfer of a defined glycan (Glc(3)Man(9)GlcNAc(2) in eukaryotes) from the lipid carrier dolichol-pyrophosphate to an asparagine residue within an Asn-X-Ser/Thr consensus motif in nascent polypeptide chains, the first step in protein N-glycosylation. N-glycosylation occurs cotranslationally and the complex associates with the Sec61 complex at the channel-forming translocon complex that mediates protein translocation across the endoplasmic reticulum (ER). All subunits are required for a maximal enzyme activity.</text>
</comment>
<keyword evidence="8 12" id="KW-0256">Endoplasmic reticulum</keyword>
<dbReference type="AlphaFoldDB" id="A0AA89BTY6"/>
<keyword evidence="9 12" id="KW-1133">Transmembrane helix</keyword>
<reference evidence="18" key="1">
    <citation type="submission" date="2019-08" db="EMBL/GenBank/DDBJ databases">
        <title>The improved chromosome-level genome for the pearl oyster Pinctada fucata martensii using PacBio sequencing and Hi-C.</title>
        <authorList>
            <person name="Zheng Z."/>
        </authorList>
    </citation>
    <scope>NUCLEOTIDE SEQUENCE</scope>
    <source>
        <strain evidence="18">ZZ-2019</strain>
        <tissue evidence="18">Adductor muscle</tissue>
    </source>
</reference>
<evidence type="ECO:0000256" key="12">
    <source>
        <dbReference type="RuleBase" id="RU366029"/>
    </source>
</evidence>
<accession>A0AA89BTY6</accession>
<dbReference type="GO" id="GO:0008250">
    <property type="term" value="C:oligosaccharyltransferase complex"/>
    <property type="evidence" value="ECO:0007669"/>
    <property type="project" value="UniProtKB-UniRule"/>
</dbReference>
<comment type="subcellular location">
    <subcellularLocation>
        <location evidence="2 12">Endoplasmic reticulum membrane</location>
        <topology evidence="2 12">Multi-pass membrane protein</topology>
    </subcellularLocation>
</comment>
<feature type="domain" description="Ribophorin II second" evidence="16">
    <location>
        <begin position="264"/>
        <end position="369"/>
    </location>
</feature>
<feature type="domain" description="Ribophorin II N-terminal" evidence="14">
    <location>
        <begin position="22"/>
        <end position="256"/>
    </location>
</feature>
<name>A0AA89BTY6_PINIB</name>
<evidence type="ECO:0000256" key="9">
    <source>
        <dbReference type="ARBA" id="ARBA00022989"/>
    </source>
</evidence>
<proteinExistence type="inferred from homology"/>
<dbReference type="Pfam" id="PF25147">
    <property type="entry name" value="Ribophorin_II_C"/>
    <property type="match status" value="1"/>
</dbReference>
<dbReference type="Pfam" id="PF23861">
    <property type="entry name" value="Ribophorin_II_2nd"/>
    <property type="match status" value="1"/>
</dbReference>
<feature type="domain" description="Ribophorin II C-terminal" evidence="17">
    <location>
        <begin position="557"/>
        <end position="602"/>
    </location>
</feature>
<protein>
    <recommendedName>
        <fullName evidence="5 12">Dolichyl-diphosphooligosaccharide--protein glycosyltransferase subunit 2</fullName>
    </recommendedName>
    <alternativeName>
        <fullName evidence="12">Ribophorin-2</fullName>
    </alternativeName>
</protein>
<dbReference type="GO" id="GO:0006487">
    <property type="term" value="P:protein N-linked glycosylation"/>
    <property type="evidence" value="ECO:0007669"/>
    <property type="project" value="UniProtKB-UniRule"/>
</dbReference>
<dbReference type="InterPro" id="IPR055373">
    <property type="entry name" value="Ribophorin_II_N"/>
</dbReference>
<evidence type="ECO:0000259" key="14">
    <source>
        <dbReference type="Pfam" id="PF05817"/>
    </source>
</evidence>
<feature type="transmembrane region" description="Helical" evidence="12">
    <location>
        <begin position="551"/>
        <end position="567"/>
    </location>
</feature>
<evidence type="ECO:0000256" key="5">
    <source>
        <dbReference type="ARBA" id="ARBA00017612"/>
    </source>
</evidence>
<evidence type="ECO:0000256" key="7">
    <source>
        <dbReference type="ARBA" id="ARBA00022729"/>
    </source>
</evidence>
<evidence type="ECO:0000256" key="8">
    <source>
        <dbReference type="ARBA" id="ARBA00022824"/>
    </source>
</evidence>
<evidence type="ECO:0000259" key="16">
    <source>
        <dbReference type="Pfam" id="PF23861"/>
    </source>
</evidence>
<evidence type="ECO:0000259" key="17">
    <source>
        <dbReference type="Pfam" id="PF25147"/>
    </source>
</evidence>
<feature type="chain" id="PRO_5041707425" description="Dolichyl-diphosphooligosaccharide--protein glycosyltransferase subunit 2" evidence="13">
    <location>
        <begin position="16"/>
        <end position="602"/>
    </location>
</feature>
<keyword evidence="7 13" id="KW-0732">Signal</keyword>
<keyword evidence="10 12" id="KW-0472">Membrane</keyword>
<feature type="domain" description="Ribophorin II third" evidence="15">
    <location>
        <begin position="376"/>
        <end position="503"/>
    </location>
</feature>
<organism evidence="18 19">
    <name type="scientific">Pinctada imbricata</name>
    <name type="common">Atlantic pearl-oyster</name>
    <name type="synonym">Pinctada martensii</name>
    <dbReference type="NCBI Taxonomy" id="66713"/>
    <lineage>
        <taxon>Eukaryota</taxon>
        <taxon>Metazoa</taxon>
        <taxon>Spiralia</taxon>
        <taxon>Lophotrochozoa</taxon>
        <taxon>Mollusca</taxon>
        <taxon>Bivalvia</taxon>
        <taxon>Autobranchia</taxon>
        <taxon>Pteriomorphia</taxon>
        <taxon>Pterioida</taxon>
        <taxon>Pterioidea</taxon>
        <taxon>Pteriidae</taxon>
        <taxon>Pinctada</taxon>
    </lineage>
</organism>
<evidence type="ECO:0000256" key="10">
    <source>
        <dbReference type="ARBA" id="ARBA00023136"/>
    </source>
</evidence>
<dbReference type="InterPro" id="IPR008814">
    <property type="entry name" value="Swp1"/>
</dbReference>
<evidence type="ECO:0000256" key="6">
    <source>
        <dbReference type="ARBA" id="ARBA00022692"/>
    </source>
</evidence>
<evidence type="ECO:0000256" key="13">
    <source>
        <dbReference type="SAM" id="SignalP"/>
    </source>
</evidence>
<evidence type="ECO:0000256" key="11">
    <source>
        <dbReference type="ARBA" id="ARBA00046750"/>
    </source>
</evidence>